<keyword evidence="3" id="KW-0539">Nucleus</keyword>
<dbReference type="Pfam" id="PF23603">
    <property type="entry name" value="Ubiquitin_TPR1"/>
    <property type="match status" value="1"/>
</dbReference>
<protein>
    <submittedName>
        <fullName evidence="7">Telomere repeat-binding 4-like</fullName>
    </submittedName>
</protein>
<dbReference type="SUPFAM" id="SSF54236">
    <property type="entry name" value="Ubiquitin-like"/>
    <property type="match status" value="1"/>
</dbReference>
<dbReference type="Gramene" id="OE9A016494T3">
    <property type="protein sequence ID" value="OE9A016494C3"/>
    <property type="gene ID" value="OE9A016494"/>
</dbReference>
<comment type="subcellular location">
    <subcellularLocation>
        <location evidence="1">Nucleus</location>
    </subcellularLocation>
</comment>
<dbReference type="PROSITE" id="PS50053">
    <property type="entry name" value="UBIQUITIN_2"/>
    <property type="match status" value="1"/>
</dbReference>
<evidence type="ECO:0000259" key="5">
    <source>
        <dbReference type="PROSITE" id="PS50090"/>
    </source>
</evidence>
<evidence type="ECO:0000256" key="3">
    <source>
        <dbReference type="ARBA" id="ARBA00023242"/>
    </source>
</evidence>
<dbReference type="OrthoDB" id="2020981at2759"/>
<dbReference type="EMBL" id="CACTIH010007393">
    <property type="protein sequence ID" value="CAA3012221.1"/>
    <property type="molecule type" value="Genomic_DNA"/>
</dbReference>
<dbReference type="Proteomes" id="UP000594638">
    <property type="component" value="Unassembled WGS sequence"/>
</dbReference>
<dbReference type="PROSITE" id="PS51294">
    <property type="entry name" value="HTH_MYB"/>
    <property type="match status" value="1"/>
</dbReference>
<feature type="domain" description="HTH myb-type" evidence="6">
    <location>
        <begin position="587"/>
        <end position="646"/>
    </location>
</feature>
<dbReference type="SMART" id="SM00717">
    <property type="entry name" value="SANT"/>
    <property type="match status" value="1"/>
</dbReference>
<dbReference type="InterPro" id="IPR000626">
    <property type="entry name" value="Ubiquitin-like_dom"/>
</dbReference>
<dbReference type="InterPro" id="IPR029071">
    <property type="entry name" value="Ubiquitin-like_domsf"/>
</dbReference>
<dbReference type="Gene3D" id="3.10.20.90">
    <property type="entry name" value="Phosphatidylinositol 3-kinase Catalytic Subunit, Chain A, domain 1"/>
    <property type="match status" value="1"/>
</dbReference>
<dbReference type="InterPro" id="IPR031105">
    <property type="entry name" value="TRP_plant"/>
</dbReference>
<dbReference type="PANTHER" id="PTHR21717">
    <property type="entry name" value="TELOMERIC REPEAT BINDING PROTEIN"/>
    <property type="match status" value="1"/>
</dbReference>
<accession>A0A8S0U0U5</accession>
<evidence type="ECO:0000256" key="2">
    <source>
        <dbReference type="ARBA" id="ARBA00023125"/>
    </source>
</evidence>
<dbReference type="InterPro" id="IPR057625">
    <property type="entry name" value="TPR1-6-like_ubiquitin"/>
</dbReference>
<evidence type="ECO:0000313" key="8">
    <source>
        <dbReference type="Proteomes" id="UP000594638"/>
    </source>
</evidence>
<dbReference type="GO" id="GO:0005634">
    <property type="term" value="C:nucleus"/>
    <property type="evidence" value="ECO:0007669"/>
    <property type="project" value="UniProtKB-SubCell"/>
</dbReference>
<reference evidence="7 8" key="1">
    <citation type="submission" date="2019-12" db="EMBL/GenBank/DDBJ databases">
        <authorList>
            <person name="Alioto T."/>
            <person name="Alioto T."/>
            <person name="Gomez Garrido J."/>
        </authorList>
    </citation>
    <scope>NUCLEOTIDE SEQUENCE [LARGE SCALE GENOMIC DNA]</scope>
</reference>
<keyword evidence="8" id="KW-1185">Reference proteome</keyword>
<dbReference type="PANTHER" id="PTHR21717:SF78">
    <property type="entry name" value="TELOMERE REPEAT-BINDING PROTEIN 4-LIKE"/>
    <property type="match status" value="1"/>
</dbReference>
<evidence type="ECO:0000259" key="6">
    <source>
        <dbReference type="PROSITE" id="PS51294"/>
    </source>
</evidence>
<evidence type="ECO:0000313" key="7">
    <source>
        <dbReference type="EMBL" id="CAA3012221.1"/>
    </source>
</evidence>
<sequence length="699" mass="78034">MVSKKRQDYGFSGYRIPVIPRAPRSIRRRSPQKKLVEDSTISAFELLAAVAGKLLQESESSTSSNAAEGKVHSGFYRDGNKTMIHENDKALKLRYLDQGSCVESAFVPEISIQNRNNLSNVKGLPQAENDSLLERTSALASCNLPTKVDYDMKLDMCKDRSSDGVFPCKVEGGSDDVGDIYDPKMDDGPGKRLVNKREQVGDLTMANTSRVKDPIEECVNTNVLVNSESSVQLSLYSDPNPGVLLQKHRNDVKLGIRDDDENSFGCNKPSTKIRPFRLQPCNGYRRTRKMLTSKYRKVAPKFKDRHFFNSSEGMKSFHRYRKNICKRERCHWAPIKKRKLFDHSFEVAYDQEASSESVSNLPEKEMTGDKSSSASILHKENGVSASVKAHKKSTDSKVKFNIKSFRVPELQIEVPETATVGSLKRMVMEAVTAILRSGLQVGVVLQGKKVRDDNRTLRQAGISQSSNLDTLGFALEPSFTHVSGPRTPKDGPLVLQCDADLQSSRSPASPNYDSGISNASLDPRLVMKLDNDIGSNRELITSPKAPTDALKDEALPDSKALVPVLPTNMEALAVVPFNSKRKHNELSQRRTRRPFSVAEVEALVEAVEKLGTGRWRNVKMRAFEDADHRTYVDLKDKWKTLVHTASIAAQQRRGEPVPQELLNRVLAAHTYWSQHQPKHGKHQVEPLQITDSPVEMVGA</sequence>
<dbReference type="SUPFAM" id="SSF46689">
    <property type="entry name" value="Homeodomain-like"/>
    <property type="match status" value="1"/>
</dbReference>
<dbReference type="Gene3D" id="1.10.246.220">
    <property type="match status" value="1"/>
</dbReference>
<feature type="domain" description="Myb-like" evidence="5">
    <location>
        <begin position="587"/>
        <end position="642"/>
    </location>
</feature>
<organism evidence="7 8">
    <name type="scientific">Olea europaea subsp. europaea</name>
    <dbReference type="NCBI Taxonomy" id="158383"/>
    <lineage>
        <taxon>Eukaryota</taxon>
        <taxon>Viridiplantae</taxon>
        <taxon>Streptophyta</taxon>
        <taxon>Embryophyta</taxon>
        <taxon>Tracheophyta</taxon>
        <taxon>Spermatophyta</taxon>
        <taxon>Magnoliopsida</taxon>
        <taxon>eudicotyledons</taxon>
        <taxon>Gunneridae</taxon>
        <taxon>Pentapetalae</taxon>
        <taxon>asterids</taxon>
        <taxon>lamiids</taxon>
        <taxon>Lamiales</taxon>
        <taxon>Oleaceae</taxon>
        <taxon>Oleeae</taxon>
        <taxon>Olea</taxon>
    </lineage>
</organism>
<dbReference type="InterPro" id="IPR001005">
    <property type="entry name" value="SANT/Myb"/>
</dbReference>
<dbReference type="CDD" id="cd11660">
    <property type="entry name" value="SANT_TRF"/>
    <property type="match status" value="1"/>
</dbReference>
<dbReference type="InterPro" id="IPR009057">
    <property type="entry name" value="Homeodomain-like_sf"/>
</dbReference>
<comment type="caution">
    <text evidence="7">The sequence shown here is derived from an EMBL/GenBank/DDBJ whole genome shotgun (WGS) entry which is preliminary data.</text>
</comment>
<dbReference type="InterPro" id="IPR017930">
    <property type="entry name" value="Myb_dom"/>
</dbReference>
<keyword evidence="2" id="KW-0238">DNA-binding</keyword>
<name>A0A8S0U0U5_OLEEU</name>
<dbReference type="AlphaFoldDB" id="A0A8S0U0U5"/>
<dbReference type="Gramene" id="OE9A016494T4">
    <property type="protein sequence ID" value="OE9A016494C4"/>
    <property type="gene ID" value="OE9A016494"/>
</dbReference>
<feature type="domain" description="Ubiquitin-like" evidence="4">
    <location>
        <begin position="398"/>
        <end position="468"/>
    </location>
</feature>
<dbReference type="PROSITE" id="PS50090">
    <property type="entry name" value="MYB_LIKE"/>
    <property type="match status" value="1"/>
</dbReference>
<gene>
    <name evidence="7" type="ORF">OLEA9_A016494</name>
</gene>
<dbReference type="GO" id="GO:0042162">
    <property type="term" value="F:telomeric DNA binding"/>
    <property type="evidence" value="ECO:0007669"/>
    <property type="project" value="UniProtKB-ARBA"/>
</dbReference>
<proteinExistence type="predicted"/>
<evidence type="ECO:0000259" key="4">
    <source>
        <dbReference type="PROSITE" id="PS50053"/>
    </source>
</evidence>
<evidence type="ECO:0000256" key="1">
    <source>
        <dbReference type="ARBA" id="ARBA00004123"/>
    </source>
</evidence>